<evidence type="ECO:0000256" key="2">
    <source>
        <dbReference type="PIRNR" id="PIRNR006241"/>
    </source>
</evidence>
<accession>A0A4Q9KFM3</accession>
<sequence length="259" mass="28665">MPRFAANLSMMFTEVDFLDRFGAAARAGFKAVEFLFPYAHPAGEIKARLDEHGLEIALFNFYPGDWDAGEKGLAAMPGREEEFLASVDQALEYARALGVPKLHLMAGLADPDSADHRVRYVKHVRYAAERAAADGVLITLEPLNPYNVPGYFLPSVAHVLDVLAEIDRPNVKLQYDLYHAQLTDGDITHLTEAVADRIGHVQLASVPERHEPDRGELYYPYVLATLDRVGYDGWVGCEYNPAGETTAGLGWLDAYRGQS</sequence>
<dbReference type="NCBIfam" id="NF043033">
    <property type="entry name" value="OxoTetrIsom"/>
    <property type="match status" value="1"/>
</dbReference>
<dbReference type="PANTHER" id="PTHR43489">
    <property type="entry name" value="ISOMERASE"/>
    <property type="match status" value="1"/>
</dbReference>
<dbReference type="PANTHER" id="PTHR43489:SF6">
    <property type="entry name" value="HYDROXYPYRUVATE ISOMERASE-RELATED"/>
    <property type="match status" value="1"/>
</dbReference>
<dbReference type="GO" id="GO:0046487">
    <property type="term" value="P:glyoxylate metabolic process"/>
    <property type="evidence" value="ECO:0007669"/>
    <property type="project" value="TreeGrafter"/>
</dbReference>
<dbReference type="InterPro" id="IPR036237">
    <property type="entry name" value="Xyl_isomerase-like_sf"/>
</dbReference>
<dbReference type="EMBL" id="SDMQ01000006">
    <property type="protein sequence ID" value="TBT84953.1"/>
    <property type="molecule type" value="Genomic_DNA"/>
</dbReference>
<dbReference type="Gene3D" id="3.20.20.150">
    <property type="entry name" value="Divalent-metal-dependent TIM barrel enzymes"/>
    <property type="match status" value="1"/>
</dbReference>
<proteinExistence type="inferred from homology"/>
<name>A0A4Q9KFM3_9ACTN</name>
<dbReference type="InterPro" id="IPR013022">
    <property type="entry name" value="Xyl_isomerase-like_TIM-brl"/>
</dbReference>
<dbReference type="OrthoDB" id="9786584at2"/>
<dbReference type="InterPro" id="IPR050417">
    <property type="entry name" value="Sugar_Epim/Isomerase"/>
</dbReference>
<comment type="similarity">
    <text evidence="2">Belongs to the hyi family.</text>
</comment>
<dbReference type="InterPro" id="IPR026040">
    <property type="entry name" value="HyI-like"/>
</dbReference>
<dbReference type="GO" id="GO:0008903">
    <property type="term" value="F:hydroxypyruvate isomerase activity"/>
    <property type="evidence" value="ECO:0007669"/>
    <property type="project" value="TreeGrafter"/>
</dbReference>
<feature type="active site" description="Proton donor/acceptor" evidence="3">
    <location>
        <position position="238"/>
    </location>
</feature>
<keyword evidence="5" id="KW-0670">Pyruvate</keyword>
<dbReference type="AlphaFoldDB" id="A0A4Q9KFM3"/>
<gene>
    <name evidence="5" type="ORF">ET989_07155</name>
</gene>
<reference evidence="5 6" key="1">
    <citation type="submission" date="2019-01" db="EMBL/GenBank/DDBJ databases">
        <title>Lactibacter flavus gen. nov., sp. nov., a novel bacterium of the family Propionibacteriaceae isolated from raw milk and dairy products.</title>
        <authorList>
            <person name="Huptas C."/>
            <person name="Wenning M."/>
            <person name="Breitenwieser F."/>
            <person name="Doll E."/>
            <person name="Von Neubeck M."/>
            <person name="Busse H.-J."/>
            <person name="Scherer S."/>
        </authorList>
    </citation>
    <scope>NUCLEOTIDE SEQUENCE [LARGE SCALE GENOMIC DNA]</scope>
    <source>
        <strain evidence="5 6">KCTC 33808</strain>
    </source>
</reference>
<dbReference type="FunFam" id="3.20.20.150:FF:000007">
    <property type="entry name" value="Hydroxypyruvate isomerase"/>
    <property type="match status" value="1"/>
</dbReference>
<feature type="active site" description="Proton donor/acceptor" evidence="3">
    <location>
        <position position="141"/>
    </location>
</feature>
<protein>
    <submittedName>
        <fullName evidence="5">Hydroxypyruvate isomerase family protein</fullName>
    </submittedName>
</protein>
<comment type="caution">
    <text evidence="5">The sequence shown here is derived from an EMBL/GenBank/DDBJ whole genome shotgun (WGS) entry which is preliminary data.</text>
</comment>
<evidence type="ECO:0000256" key="3">
    <source>
        <dbReference type="PIRSR" id="PIRSR006241-50"/>
    </source>
</evidence>
<dbReference type="Proteomes" id="UP000292373">
    <property type="component" value="Unassembled WGS sequence"/>
</dbReference>
<evidence type="ECO:0000256" key="1">
    <source>
        <dbReference type="ARBA" id="ARBA00023235"/>
    </source>
</evidence>
<keyword evidence="1 2" id="KW-0413">Isomerase</keyword>
<dbReference type="InterPro" id="IPR053398">
    <property type="entry name" value="HPT_OtnI_isomerases"/>
</dbReference>
<dbReference type="PIRSF" id="PIRSF006241">
    <property type="entry name" value="HyI"/>
    <property type="match status" value="1"/>
</dbReference>
<evidence type="ECO:0000259" key="4">
    <source>
        <dbReference type="Pfam" id="PF01261"/>
    </source>
</evidence>
<keyword evidence="6" id="KW-1185">Reference proteome</keyword>
<evidence type="ECO:0000313" key="6">
    <source>
        <dbReference type="Proteomes" id="UP000292373"/>
    </source>
</evidence>
<organism evidence="5 6">
    <name type="scientific">Propioniciclava sinopodophylli</name>
    <dbReference type="NCBI Taxonomy" id="1837344"/>
    <lineage>
        <taxon>Bacteria</taxon>
        <taxon>Bacillati</taxon>
        <taxon>Actinomycetota</taxon>
        <taxon>Actinomycetes</taxon>
        <taxon>Propionibacteriales</taxon>
        <taxon>Propionibacteriaceae</taxon>
        <taxon>Propioniciclava</taxon>
    </lineage>
</organism>
<evidence type="ECO:0000313" key="5">
    <source>
        <dbReference type="EMBL" id="TBT84953.1"/>
    </source>
</evidence>
<dbReference type="RefSeq" id="WP_131167866.1">
    <property type="nucleotide sequence ID" value="NZ_SDMQ01000006.1"/>
</dbReference>
<dbReference type="SUPFAM" id="SSF51658">
    <property type="entry name" value="Xylose isomerase-like"/>
    <property type="match status" value="1"/>
</dbReference>
<feature type="domain" description="Xylose isomerase-like TIM barrel" evidence="4">
    <location>
        <begin position="22"/>
        <end position="254"/>
    </location>
</feature>
<dbReference type="Pfam" id="PF01261">
    <property type="entry name" value="AP_endonuc_2"/>
    <property type="match status" value="1"/>
</dbReference>